<organism evidence="3 4">
    <name type="scientific">Algicella marina</name>
    <dbReference type="NCBI Taxonomy" id="2683284"/>
    <lineage>
        <taxon>Bacteria</taxon>
        <taxon>Pseudomonadati</taxon>
        <taxon>Pseudomonadota</taxon>
        <taxon>Alphaproteobacteria</taxon>
        <taxon>Rhodobacterales</taxon>
        <taxon>Paracoccaceae</taxon>
        <taxon>Algicella</taxon>
    </lineage>
</organism>
<dbReference type="EMBL" id="CP046620">
    <property type="protein sequence ID" value="QHQ35427.1"/>
    <property type="molecule type" value="Genomic_DNA"/>
</dbReference>
<dbReference type="GO" id="GO:0016491">
    <property type="term" value="F:oxidoreductase activity"/>
    <property type="evidence" value="ECO:0007669"/>
    <property type="project" value="UniProtKB-KW"/>
</dbReference>
<dbReference type="Gene3D" id="3.30.9.10">
    <property type="entry name" value="D-Amino Acid Oxidase, subunit A, domain 2"/>
    <property type="match status" value="1"/>
</dbReference>
<name>A0A6P1T094_9RHOB</name>
<dbReference type="AlphaFoldDB" id="A0A6P1T094"/>
<sequence length="373" mass="39952">MATRTHDFIVVGGGIVGAAVAEGLARRGCDVAILDEGDVAIRAARGNLGNVWVQGKGAGNPPYADLTRKSALDWQGLADRLRQQTGIDVHYEKRGAVFLCFSEAELEKRTATMEKSAQGVRIENRYEMLNHAGVARLFPMIGPDVLGGSYSAEDGTANPLYLLRALIKSATLNGCAYIASCGVSDLRAEAGGFVLQTEQGEFRTNHVALCAGLGNARLAPQLNLFGDVRPVRGQIMVTERLQPFLPLNVSFIRQTVEGSCVIGESSEDAGYDTGTTVDVLKDTAERAIRAFPHLQNAGVVRTWGALRIMTPDGAPVYQMRGFGRGSIHKATVVSVHSGVTLSPFHAEDMAVQIAGHELDTDIARAFAAERFDV</sequence>
<evidence type="ECO:0000256" key="1">
    <source>
        <dbReference type="ARBA" id="ARBA00023002"/>
    </source>
</evidence>
<reference evidence="3 4" key="1">
    <citation type="submission" date="2019-12" db="EMBL/GenBank/DDBJ databases">
        <title>Complete genome sequence of Algicella marina strain 9Alg 56(T) isolated from the red alga Tichocarpus crinitus.</title>
        <authorList>
            <person name="Kim S.-G."/>
            <person name="Nedashkovskaya O.I."/>
        </authorList>
    </citation>
    <scope>NUCLEOTIDE SEQUENCE [LARGE SCALE GENOMIC DNA]</scope>
    <source>
        <strain evidence="3 4">9Alg 56</strain>
    </source>
</reference>
<evidence type="ECO:0000313" key="4">
    <source>
        <dbReference type="Proteomes" id="UP000464495"/>
    </source>
</evidence>
<dbReference type="RefSeq" id="WP_161861988.1">
    <property type="nucleotide sequence ID" value="NZ_CP046620.1"/>
</dbReference>
<dbReference type="KEGG" id="amaq:GO499_09595"/>
<dbReference type="Proteomes" id="UP000464495">
    <property type="component" value="Chromosome"/>
</dbReference>
<dbReference type="SUPFAM" id="SSF51905">
    <property type="entry name" value="FAD/NAD(P)-binding domain"/>
    <property type="match status" value="1"/>
</dbReference>
<keyword evidence="4" id="KW-1185">Reference proteome</keyword>
<protein>
    <submittedName>
        <fullName evidence="3">FAD-dependent oxidoreductase</fullName>
    </submittedName>
</protein>
<evidence type="ECO:0000313" key="3">
    <source>
        <dbReference type="EMBL" id="QHQ35427.1"/>
    </source>
</evidence>
<dbReference type="SUPFAM" id="SSF54373">
    <property type="entry name" value="FAD-linked reductases, C-terminal domain"/>
    <property type="match status" value="1"/>
</dbReference>
<feature type="domain" description="FAD dependent oxidoreductase" evidence="2">
    <location>
        <begin position="7"/>
        <end position="350"/>
    </location>
</feature>
<dbReference type="InterPro" id="IPR006076">
    <property type="entry name" value="FAD-dep_OxRdtase"/>
</dbReference>
<dbReference type="PANTHER" id="PTHR13847">
    <property type="entry name" value="SARCOSINE DEHYDROGENASE-RELATED"/>
    <property type="match status" value="1"/>
</dbReference>
<dbReference type="Gene3D" id="3.50.50.60">
    <property type="entry name" value="FAD/NAD(P)-binding domain"/>
    <property type="match status" value="1"/>
</dbReference>
<keyword evidence="1" id="KW-0560">Oxidoreductase</keyword>
<accession>A0A6P1T094</accession>
<dbReference type="InterPro" id="IPR036188">
    <property type="entry name" value="FAD/NAD-bd_sf"/>
</dbReference>
<dbReference type="GO" id="GO:0005737">
    <property type="term" value="C:cytoplasm"/>
    <property type="evidence" value="ECO:0007669"/>
    <property type="project" value="TreeGrafter"/>
</dbReference>
<proteinExistence type="predicted"/>
<dbReference type="Pfam" id="PF01266">
    <property type="entry name" value="DAO"/>
    <property type="match status" value="1"/>
</dbReference>
<evidence type="ECO:0000259" key="2">
    <source>
        <dbReference type="Pfam" id="PF01266"/>
    </source>
</evidence>
<gene>
    <name evidence="3" type="ORF">GO499_09595</name>
</gene>